<sequence>MATSFHFPSDHQTNPTVKMNNQTATGRKRSSKNVQKKKKQPQRGMGVEQLERLRMQDTIKKTIPHQYYSNNFYNFTTLSPLNGTISATHVADPGIYNSILNSSPVLQFPKLCVTTDFFAQQKVVNNSGLIGSSSTVTGPTGPAVAFGNQLISSYDHQFQSQNMGLYGFATNFKPSEQSKELSSMPNFMNSNNKSCFSERCLSCNKKKRMINGKDMSIHMDHIVRENENFGKKPLLRSRIEKGVEIVAFQRKGGSSSTSEEGPVVMKYDFFPEKSGSNTTNNTSCFGKIMSNNSSPESSSVAAAVGNINGEASCVTTISWADTITTPTSSIDLSLKLSC</sequence>
<keyword evidence="3" id="KW-0804">Transcription</keyword>
<protein>
    <submittedName>
        <fullName evidence="5">Uncharacterized protein</fullName>
    </submittedName>
</protein>
<evidence type="ECO:0000313" key="6">
    <source>
        <dbReference type="Proteomes" id="UP001291623"/>
    </source>
</evidence>
<evidence type="ECO:0000256" key="1">
    <source>
        <dbReference type="ARBA" id="ARBA00022491"/>
    </source>
</evidence>
<evidence type="ECO:0000256" key="3">
    <source>
        <dbReference type="ARBA" id="ARBA00023163"/>
    </source>
</evidence>
<dbReference type="Proteomes" id="UP001291623">
    <property type="component" value="Unassembled WGS sequence"/>
</dbReference>
<reference evidence="5" key="1">
    <citation type="submission" date="2023-12" db="EMBL/GenBank/DDBJ databases">
        <title>Genome assembly of Anisodus tanguticus.</title>
        <authorList>
            <person name="Wang Y.-J."/>
        </authorList>
    </citation>
    <scope>NUCLEOTIDE SEQUENCE</scope>
    <source>
        <strain evidence="5">KB-2021</strain>
        <tissue evidence="5">Leaf</tissue>
    </source>
</reference>
<keyword evidence="6" id="KW-1185">Reference proteome</keyword>
<keyword evidence="2" id="KW-0805">Transcription regulation</keyword>
<feature type="compositionally biased region" description="Polar residues" evidence="4">
    <location>
        <begin position="10"/>
        <end position="25"/>
    </location>
</feature>
<evidence type="ECO:0000256" key="4">
    <source>
        <dbReference type="SAM" id="MobiDB-lite"/>
    </source>
</evidence>
<accession>A0AAE1V3U7</accession>
<feature type="compositionally biased region" description="Basic residues" evidence="4">
    <location>
        <begin position="26"/>
        <end position="41"/>
    </location>
</feature>
<dbReference type="GO" id="GO:0003700">
    <property type="term" value="F:DNA-binding transcription factor activity"/>
    <property type="evidence" value="ECO:0007669"/>
    <property type="project" value="InterPro"/>
</dbReference>
<keyword evidence="1" id="KW-0678">Repressor</keyword>
<dbReference type="InterPro" id="IPR040356">
    <property type="entry name" value="SPEAR"/>
</dbReference>
<dbReference type="EMBL" id="JAVYJV010000013">
    <property type="protein sequence ID" value="KAK4355313.1"/>
    <property type="molecule type" value="Genomic_DNA"/>
</dbReference>
<dbReference type="PANTHER" id="PTHR33388:SF2">
    <property type="entry name" value="PROTEIN SPOROCYTELESS"/>
    <property type="match status" value="1"/>
</dbReference>
<evidence type="ECO:0000313" key="5">
    <source>
        <dbReference type="EMBL" id="KAK4355313.1"/>
    </source>
</evidence>
<organism evidence="5 6">
    <name type="scientific">Anisodus tanguticus</name>
    <dbReference type="NCBI Taxonomy" id="243964"/>
    <lineage>
        <taxon>Eukaryota</taxon>
        <taxon>Viridiplantae</taxon>
        <taxon>Streptophyta</taxon>
        <taxon>Embryophyta</taxon>
        <taxon>Tracheophyta</taxon>
        <taxon>Spermatophyta</taxon>
        <taxon>Magnoliopsida</taxon>
        <taxon>eudicotyledons</taxon>
        <taxon>Gunneridae</taxon>
        <taxon>Pentapetalae</taxon>
        <taxon>asterids</taxon>
        <taxon>lamiids</taxon>
        <taxon>Solanales</taxon>
        <taxon>Solanaceae</taxon>
        <taxon>Solanoideae</taxon>
        <taxon>Hyoscyameae</taxon>
        <taxon>Anisodus</taxon>
    </lineage>
</organism>
<name>A0AAE1V3U7_9SOLA</name>
<gene>
    <name evidence="5" type="ORF">RND71_024284</name>
</gene>
<evidence type="ECO:0000256" key="2">
    <source>
        <dbReference type="ARBA" id="ARBA00023015"/>
    </source>
</evidence>
<comment type="caution">
    <text evidence="5">The sequence shown here is derived from an EMBL/GenBank/DDBJ whole genome shotgun (WGS) entry which is preliminary data.</text>
</comment>
<proteinExistence type="predicted"/>
<feature type="region of interest" description="Disordered" evidence="4">
    <location>
        <begin position="1"/>
        <end position="48"/>
    </location>
</feature>
<dbReference type="PANTHER" id="PTHR33388">
    <property type="entry name" value="OS01G0212500 PROTEIN"/>
    <property type="match status" value="1"/>
</dbReference>
<dbReference type="AlphaFoldDB" id="A0AAE1V3U7"/>